<keyword evidence="2" id="KW-1185">Reference proteome</keyword>
<proteinExistence type="predicted"/>
<evidence type="ECO:0000313" key="1">
    <source>
        <dbReference type="EMBL" id="RIA89842.1"/>
    </source>
</evidence>
<dbReference type="Proteomes" id="UP000265703">
    <property type="component" value="Unassembled WGS sequence"/>
</dbReference>
<comment type="caution">
    <text evidence="1">The sequence shown here is derived from an EMBL/GenBank/DDBJ whole genome shotgun (WGS) entry which is preliminary data.</text>
</comment>
<accession>A0A397SVY7</accession>
<dbReference type="AlphaFoldDB" id="A0A397SVY7"/>
<organism evidence="1 2">
    <name type="scientific">Glomus cerebriforme</name>
    <dbReference type="NCBI Taxonomy" id="658196"/>
    <lineage>
        <taxon>Eukaryota</taxon>
        <taxon>Fungi</taxon>
        <taxon>Fungi incertae sedis</taxon>
        <taxon>Mucoromycota</taxon>
        <taxon>Glomeromycotina</taxon>
        <taxon>Glomeromycetes</taxon>
        <taxon>Glomerales</taxon>
        <taxon>Glomeraceae</taxon>
        <taxon>Glomus</taxon>
    </lineage>
</organism>
<reference evidence="1 2" key="1">
    <citation type="submission" date="2018-06" db="EMBL/GenBank/DDBJ databases">
        <title>Comparative genomics reveals the genomic features of Rhizophagus irregularis, R. cerebriforme, R. diaphanum and Gigaspora rosea, and their symbiotic lifestyle signature.</title>
        <authorList>
            <person name="Morin E."/>
            <person name="San Clemente H."/>
            <person name="Chen E.C.H."/>
            <person name="De La Providencia I."/>
            <person name="Hainaut M."/>
            <person name="Kuo A."/>
            <person name="Kohler A."/>
            <person name="Murat C."/>
            <person name="Tang N."/>
            <person name="Roy S."/>
            <person name="Loubradou J."/>
            <person name="Henrissat B."/>
            <person name="Grigoriev I.V."/>
            <person name="Corradi N."/>
            <person name="Roux C."/>
            <person name="Martin F.M."/>
        </authorList>
    </citation>
    <scope>NUCLEOTIDE SEQUENCE [LARGE SCALE GENOMIC DNA]</scope>
    <source>
        <strain evidence="1 2">DAOM 227022</strain>
    </source>
</reference>
<dbReference type="EMBL" id="QKYT01000202">
    <property type="protein sequence ID" value="RIA89842.1"/>
    <property type="molecule type" value="Genomic_DNA"/>
</dbReference>
<evidence type="ECO:0000313" key="2">
    <source>
        <dbReference type="Proteomes" id="UP000265703"/>
    </source>
</evidence>
<gene>
    <name evidence="1" type="ORF">C1645_824165</name>
</gene>
<protein>
    <submittedName>
        <fullName evidence="1">Uncharacterized protein</fullName>
    </submittedName>
</protein>
<sequence>MHTSTTSDQTDHRTLTLYDGADLSGKQPIYFMPTEISDDTKYINEVSTYILHITVFEEMPLSIFKTKLVRILSNIFNSISKFGIETINAYSL</sequence>
<name>A0A397SVY7_9GLOM</name>